<reference evidence="1" key="2">
    <citation type="submission" date="2014-07" db="EMBL/GenBank/DDBJ databases">
        <title>Initial genome analysis of the psychrotolerant acidophile Acidithiobacillus ferrivorans CF27: insights into iron and sulfur oxidation pathways and into biofilm formation.</title>
        <authorList>
            <person name="Talla E."/>
            <person name="Hedrich S."/>
            <person name="Mangenot S."/>
            <person name="Ji B."/>
            <person name="Johnson D.B."/>
            <person name="Barbe V."/>
            <person name="Bonnefoy V."/>
        </authorList>
    </citation>
    <scope>NUCLEOTIDE SEQUENCE [LARGE SCALE GENOMIC DNA]</scope>
    <source>
        <strain evidence="1">CF27</strain>
    </source>
</reference>
<evidence type="ECO:0000313" key="1">
    <source>
        <dbReference type="EMBL" id="CDQ11620.1"/>
    </source>
</evidence>
<reference evidence="1" key="1">
    <citation type="submission" date="2014-03" db="EMBL/GenBank/DDBJ databases">
        <authorList>
            <person name="Genoscope - CEA"/>
        </authorList>
    </citation>
    <scope>NUCLEOTIDE SEQUENCE [LARGE SCALE GENOMIC DNA]</scope>
    <source>
        <strain evidence="1">CF27</strain>
    </source>
</reference>
<keyword evidence="3" id="KW-1185">Reference proteome</keyword>
<accession>A0A060UT82</accession>
<organism evidence="1">
    <name type="scientific">Acidithiobacillus ferrivorans</name>
    <dbReference type="NCBI Taxonomy" id="160808"/>
    <lineage>
        <taxon>Bacteria</taxon>
        <taxon>Pseudomonadati</taxon>
        <taxon>Pseudomonadota</taxon>
        <taxon>Acidithiobacillia</taxon>
        <taxon>Acidithiobacillales</taxon>
        <taxon>Acidithiobacillaceae</taxon>
        <taxon>Acidithiobacillus</taxon>
    </lineage>
</organism>
<dbReference type="EMBL" id="LT841305">
    <property type="protein sequence ID" value="SMH66097.1"/>
    <property type="molecule type" value="Genomic_DNA"/>
</dbReference>
<proteinExistence type="predicted"/>
<dbReference type="AlphaFoldDB" id="A0A060UT82"/>
<sequence>MNTCVWKDTVGPVANWRPVLTGATIGSVTAAAEVATADVGVLGVVTLWRTAVGVTGFGAFCSCQA</sequence>
<dbReference type="EMBL" id="CCCS020000052">
    <property type="protein sequence ID" value="CDQ11620.1"/>
    <property type="molecule type" value="Genomic_DNA"/>
</dbReference>
<name>A0A060UT82_9PROT</name>
<evidence type="ECO:0000313" key="3">
    <source>
        <dbReference type="Proteomes" id="UP000193925"/>
    </source>
</evidence>
<protein>
    <submittedName>
        <fullName evidence="1">Uncharacterized protein</fullName>
    </submittedName>
</protein>
<reference evidence="2 3" key="3">
    <citation type="submission" date="2017-03" db="EMBL/GenBank/DDBJ databases">
        <authorList>
            <person name="Regsiter A."/>
            <person name="William W."/>
        </authorList>
    </citation>
    <scope>NUCLEOTIDE SEQUENCE [LARGE SCALE GENOMIC DNA]</scope>
    <source>
        <strain evidence="2">PRJEB5721</strain>
    </source>
</reference>
<gene>
    <name evidence="2" type="ORF">AFERRI_20886</name>
    <name evidence="1" type="ORF">AFERRI_560169</name>
</gene>
<dbReference type="Proteomes" id="UP000193925">
    <property type="component" value="Chromosome AFERRI"/>
</dbReference>
<evidence type="ECO:0000313" key="2">
    <source>
        <dbReference type="EMBL" id="SMH66097.1"/>
    </source>
</evidence>